<dbReference type="EMBL" id="DP000238">
    <property type="protein sequence ID" value="ABK77918.1"/>
    <property type="molecule type" value="Genomic_DNA"/>
</dbReference>
<sequence length="111" mass="12885">MKLRHVRMTEIKKGAVMRWFDKSVFEHVSKEIAVFLCGYKKNMSDFVFECDSDSRYFVSGKGGKCTKPGIVHELADIIAWSYVRKRKLKCVNYRDKTAELLSTLEQIVSKV</sequence>
<keyword evidence="2" id="KW-1185">Reference proteome</keyword>
<dbReference type="HOGENOM" id="CLU_2152497_0_0_2"/>
<proteinExistence type="predicted"/>
<dbReference type="KEGG" id="csy:CENSYa_1295"/>
<reference evidence="1 2" key="1">
    <citation type="journal article" date="2006" name="Proc. Natl. Acad. Sci. U.S.A.">
        <title>Genomic analysis of the uncultivated marine crenarchaeote Cenarchaeum symbiosum.</title>
        <authorList>
            <person name="Hallam S.J."/>
            <person name="Konstantinidis K.T."/>
            <person name="Putnam N."/>
            <person name="Schleper C."/>
            <person name="Watanabe Y."/>
            <person name="Sugahara J."/>
            <person name="Preston C."/>
            <person name="de la Torre J."/>
            <person name="Richardson P.M."/>
            <person name="DeLong E.F."/>
        </authorList>
    </citation>
    <scope>NUCLEOTIDE SEQUENCE [LARGE SCALE GENOMIC DNA]</scope>
    <source>
        <strain evidence="2">A</strain>
    </source>
</reference>
<dbReference type="EnsemblBacteria" id="ABK77918">
    <property type="protein sequence ID" value="ABK77918"/>
    <property type="gene ID" value="CENSYa_1295"/>
</dbReference>
<name>A0RX51_CENSY</name>
<dbReference type="STRING" id="414004.CENSYa_1295"/>
<dbReference type="Proteomes" id="UP000000758">
    <property type="component" value="Chromosome"/>
</dbReference>
<organism evidence="1 2">
    <name type="scientific">Cenarchaeum symbiosum (strain A)</name>
    <dbReference type="NCBI Taxonomy" id="414004"/>
    <lineage>
        <taxon>Archaea</taxon>
        <taxon>Nitrososphaerota</taxon>
        <taxon>Candidatus Cenarchaeales</taxon>
        <taxon>Candidatus Cenarchaeaceae</taxon>
        <taxon>Candidatus Cenarchaeum</taxon>
    </lineage>
</organism>
<protein>
    <submittedName>
        <fullName evidence="1">Uncharacterized protein</fullName>
    </submittedName>
</protein>
<gene>
    <name evidence="1" type="ordered locus">CENSYa_1295</name>
</gene>
<evidence type="ECO:0000313" key="2">
    <source>
        <dbReference type="Proteomes" id="UP000000758"/>
    </source>
</evidence>
<accession>A0RX51</accession>
<evidence type="ECO:0000313" key="1">
    <source>
        <dbReference type="EMBL" id="ABK77918.1"/>
    </source>
</evidence>
<dbReference type="AlphaFoldDB" id="A0RX51"/>